<dbReference type="STRING" id="391625.PPSIR1_33506"/>
<keyword evidence="6 10" id="KW-0479">Metal-binding</keyword>
<proteinExistence type="inferred from homology"/>
<dbReference type="OrthoDB" id="9806388at2"/>
<comment type="caution">
    <text evidence="12">The sequence shown here is derived from an EMBL/GenBank/DDBJ whole genome shotgun (WGS) entry which is preliminary data.</text>
</comment>
<evidence type="ECO:0000256" key="6">
    <source>
        <dbReference type="ARBA" id="ARBA00022723"/>
    </source>
</evidence>
<dbReference type="InterPro" id="IPR000994">
    <property type="entry name" value="Pept_M24"/>
</dbReference>
<dbReference type="AlphaFoldDB" id="A6GE45"/>
<sequence>MSHGLPSQPAESFKARRRALASRLGSERAALVFSGVARPRNYPDNIYPFRPDSHFLYLTGAWIERAAILVDGDKDVLFMPPADPGDLIWHGPTPGWAEFKAGCGVDEIRDIAELEGYVRERGANTLATLPACDAVTRYGQGSMLGRSWAAPGTGVDLDAADGALADAMIGLRLIHDASALEMLRGAAAATVEAHLAGMAATRPGLRESDVRAAMERPILARDMSTAYGSIVTVHGEILHSHSYDHRVEDGDLLLADVGADNGGWAGDVTRTWPANGKFSPTQRTMYELVLASQEAAIAMLRPGVRYRDVHLAAGRVIAQGLVDEGILRGDVDNLMERGAQGLFFVHGLGHVIGLDVHDMEDLGDRAGYAPGRTRASQFGLCFLRLDRDLEAGMAVTIEPGFYQIPALLAEGSELTAPFDADGTLDRAALAKFADVRGIRIEDDVLITAEGSEVLTAAAPKQPEAVEALVGTAAGASA</sequence>
<dbReference type="InterPro" id="IPR036005">
    <property type="entry name" value="Creatinase/aminopeptidase-like"/>
</dbReference>
<name>A6GE45_9BACT</name>
<keyword evidence="13" id="KW-1185">Reference proteome</keyword>
<evidence type="ECO:0000256" key="10">
    <source>
        <dbReference type="RuleBase" id="RU000590"/>
    </source>
</evidence>
<keyword evidence="7" id="KW-0378">Hydrolase</keyword>
<dbReference type="InterPro" id="IPR029149">
    <property type="entry name" value="Creatin/AminoP/Spt16_N"/>
</dbReference>
<evidence type="ECO:0000259" key="11">
    <source>
        <dbReference type="SMART" id="SM01011"/>
    </source>
</evidence>
<dbReference type="GO" id="GO:0005829">
    <property type="term" value="C:cytosol"/>
    <property type="evidence" value="ECO:0007669"/>
    <property type="project" value="TreeGrafter"/>
</dbReference>
<gene>
    <name evidence="12" type="ORF">PPSIR1_33506</name>
</gene>
<comment type="catalytic activity">
    <reaction evidence="1">
        <text>Release of any N-terminal amino acid, including proline, that is linked to proline, even from a dipeptide or tripeptide.</text>
        <dbReference type="EC" id="3.4.11.9"/>
    </reaction>
</comment>
<dbReference type="PROSITE" id="PS00491">
    <property type="entry name" value="PROLINE_PEPTIDASE"/>
    <property type="match status" value="1"/>
</dbReference>
<dbReference type="EC" id="3.4.11.9" evidence="4"/>
<dbReference type="PANTHER" id="PTHR43226">
    <property type="entry name" value="XAA-PRO AMINOPEPTIDASE 3"/>
    <property type="match status" value="1"/>
</dbReference>
<dbReference type="InterPro" id="IPR007865">
    <property type="entry name" value="Aminopep_P_N"/>
</dbReference>
<dbReference type="GO" id="GO:0006508">
    <property type="term" value="P:proteolysis"/>
    <property type="evidence" value="ECO:0007669"/>
    <property type="project" value="UniProtKB-KW"/>
</dbReference>
<evidence type="ECO:0000256" key="3">
    <source>
        <dbReference type="ARBA" id="ARBA00008766"/>
    </source>
</evidence>
<comment type="similarity">
    <text evidence="3 10">Belongs to the peptidase M24B family.</text>
</comment>
<dbReference type="Proteomes" id="UP000005801">
    <property type="component" value="Unassembled WGS sequence"/>
</dbReference>
<dbReference type="GO" id="GO:0070006">
    <property type="term" value="F:metalloaminopeptidase activity"/>
    <property type="evidence" value="ECO:0007669"/>
    <property type="project" value="InterPro"/>
</dbReference>
<evidence type="ECO:0000256" key="2">
    <source>
        <dbReference type="ARBA" id="ARBA00001936"/>
    </source>
</evidence>
<dbReference type="Gene3D" id="3.90.230.10">
    <property type="entry name" value="Creatinase/methionine aminopeptidase superfamily"/>
    <property type="match status" value="1"/>
</dbReference>
<keyword evidence="8" id="KW-0482">Metalloprotease</keyword>
<evidence type="ECO:0000313" key="12">
    <source>
        <dbReference type="EMBL" id="EDM75836.1"/>
    </source>
</evidence>
<keyword evidence="9" id="KW-0464">Manganese</keyword>
<evidence type="ECO:0000256" key="9">
    <source>
        <dbReference type="ARBA" id="ARBA00023211"/>
    </source>
</evidence>
<evidence type="ECO:0000256" key="1">
    <source>
        <dbReference type="ARBA" id="ARBA00001424"/>
    </source>
</evidence>
<protein>
    <recommendedName>
        <fullName evidence="4">Xaa-Pro aminopeptidase</fullName>
        <ecNumber evidence="4">3.4.11.9</ecNumber>
    </recommendedName>
</protein>
<evidence type="ECO:0000256" key="5">
    <source>
        <dbReference type="ARBA" id="ARBA00022670"/>
    </source>
</evidence>
<feature type="domain" description="Aminopeptidase P N-terminal" evidence="11">
    <location>
        <begin position="8"/>
        <end position="137"/>
    </location>
</feature>
<dbReference type="SUPFAM" id="SSF53092">
    <property type="entry name" value="Creatinase/prolidase N-terminal domain"/>
    <property type="match status" value="1"/>
</dbReference>
<keyword evidence="12" id="KW-0031">Aminopeptidase</keyword>
<evidence type="ECO:0000256" key="8">
    <source>
        <dbReference type="ARBA" id="ARBA00023049"/>
    </source>
</evidence>
<dbReference type="SUPFAM" id="SSF55920">
    <property type="entry name" value="Creatinase/aminopeptidase"/>
    <property type="match status" value="1"/>
</dbReference>
<evidence type="ECO:0000313" key="13">
    <source>
        <dbReference type="Proteomes" id="UP000005801"/>
    </source>
</evidence>
<evidence type="ECO:0000256" key="4">
    <source>
        <dbReference type="ARBA" id="ARBA00012574"/>
    </source>
</evidence>
<dbReference type="RefSeq" id="WP_006974985.1">
    <property type="nucleotide sequence ID" value="NZ_ABCS01000079.1"/>
</dbReference>
<dbReference type="Pfam" id="PF00557">
    <property type="entry name" value="Peptidase_M24"/>
    <property type="match status" value="1"/>
</dbReference>
<dbReference type="GO" id="GO:0030145">
    <property type="term" value="F:manganese ion binding"/>
    <property type="evidence" value="ECO:0007669"/>
    <property type="project" value="InterPro"/>
</dbReference>
<organism evidence="12 13">
    <name type="scientific">Plesiocystis pacifica SIR-1</name>
    <dbReference type="NCBI Taxonomy" id="391625"/>
    <lineage>
        <taxon>Bacteria</taxon>
        <taxon>Pseudomonadati</taxon>
        <taxon>Myxococcota</taxon>
        <taxon>Polyangia</taxon>
        <taxon>Nannocystales</taxon>
        <taxon>Nannocystaceae</taxon>
        <taxon>Plesiocystis</taxon>
    </lineage>
</organism>
<dbReference type="CDD" id="cd01087">
    <property type="entry name" value="Prolidase"/>
    <property type="match status" value="1"/>
</dbReference>
<dbReference type="Gene3D" id="3.40.350.10">
    <property type="entry name" value="Creatinase/prolidase N-terminal domain"/>
    <property type="match status" value="1"/>
</dbReference>
<dbReference type="SMART" id="SM01011">
    <property type="entry name" value="AMP_N"/>
    <property type="match status" value="1"/>
</dbReference>
<dbReference type="eggNOG" id="COG0006">
    <property type="taxonomic scope" value="Bacteria"/>
</dbReference>
<reference evidence="12 13" key="1">
    <citation type="submission" date="2007-06" db="EMBL/GenBank/DDBJ databases">
        <authorList>
            <person name="Shimkets L."/>
            <person name="Ferriera S."/>
            <person name="Johnson J."/>
            <person name="Kravitz S."/>
            <person name="Beeson K."/>
            <person name="Sutton G."/>
            <person name="Rogers Y.-H."/>
            <person name="Friedman R."/>
            <person name="Frazier M."/>
            <person name="Venter J.C."/>
        </authorList>
    </citation>
    <scope>NUCLEOTIDE SEQUENCE [LARGE SCALE GENOMIC DNA]</scope>
    <source>
        <strain evidence="12 13">SIR-1</strain>
    </source>
</reference>
<accession>A6GE45</accession>
<dbReference type="Pfam" id="PF05195">
    <property type="entry name" value="AMP_N"/>
    <property type="match status" value="1"/>
</dbReference>
<dbReference type="InterPro" id="IPR001131">
    <property type="entry name" value="Peptidase_M24B_aminopep-P_CS"/>
</dbReference>
<dbReference type="InterPro" id="IPR052433">
    <property type="entry name" value="X-Pro_dipept-like"/>
</dbReference>
<keyword evidence="5" id="KW-0645">Protease</keyword>
<dbReference type="EMBL" id="ABCS01000079">
    <property type="protein sequence ID" value="EDM75836.1"/>
    <property type="molecule type" value="Genomic_DNA"/>
</dbReference>
<comment type="cofactor">
    <cofactor evidence="2">
        <name>Mn(2+)</name>
        <dbReference type="ChEBI" id="CHEBI:29035"/>
    </cofactor>
</comment>
<dbReference type="PANTHER" id="PTHR43226:SF4">
    <property type="entry name" value="XAA-PRO AMINOPEPTIDASE 3"/>
    <property type="match status" value="1"/>
</dbReference>
<evidence type="ECO:0000256" key="7">
    <source>
        <dbReference type="ARBA" id="ARBA00022801"/>
    </source>
</evidence>